<organism evidence="1 2">
    <name type="scientific">Ferrithrix thermotolerans DSM 19514</name>
    <dbReference type="NCBI Taxonomy" id="1121881"/>
    <lineage>
        <taxon>Bacteria</taxon>
        <taxon>Bacillati</taxon>
        <taxon>Actinomycetota</taxon>
        <taxon>Acidimicrobiia</taxon>
        <taxon>Acidimicrobiales</taxon>
        <taxon>Acidimicrobiaceae</taxon>
        <taxon>Ferrithrix</taxon>
    </lineage>
</organism>
<protein>
    <submittedName>
        <fullName evidence="1">Uncharacterized protein</fullName>
    </submittedName>
</protein>
<gene>
    <name evidence="1" type="ORF">SAMN02745225_00587</name>
</gene>
<proteinExistence type="predicted"/>
<accession>A0A1M4TF75</accession>
<evidence type="ECO:0000313" key="1">
    <source>
        <dbReference type="EMBL" id="SHE43058.1"/>
    </source>
</evidence>
<dbReference type="STRING" id="1121881.SAMN02745225_00587"/>
<dbReference type="EMBL" id="FQUL01000005">
    <property type="protein sequence ID" value="SHE43058.1"/>
    <property type="molecule type" value="Genomic_DNA"/>
</dbReference>
<name>A0A1M4TF75_9ACTN</name>
<keyword evidence="2" id="KW-1185">Reference proteome</keyword>
<sequence>MLQVVAVVEGAFSGQVVTDLRSSGNFEDVLGGGGFSVVSSGSVRGRETAKAIAKALGGVDVFVFSQLALFSVNMFSATNSLLFSQGSQTLALSGGGGSFGDCALSTRKCEGVEAVSEQVQELFTVFENLGFSRVVLVLPGST</sequence>
<dbReference type="RefSeq" id="WP_072788581.1">
    <property type="nucleotide sequence ID" value="NZ_FQUL01000005.1"/>
</dbReference>
<dbReference type="AlphaFoldDB" id="A0A1M4TF75"/>
<dbReference type="Proteomes" id="UP000184295">
    <property type="component" value="Unassembled WGS sequence"/>
</dbReference>
<reference evidence="2" key="1">
    <citation type="submission" date="2016-11" db="EMBL/GenBank/DDBJ databases">
        <authorList>
            <person name="Varghese N."/>
            <person name="Submissions S."/>
        </authorList>
    </citation>
    <scope>NUCLEOTIDE SEQUENCE [LARGE SCALE GENOMIC DNA]</scope>
    <source>
        <strain evidence="2">DSM 19514</strain>
    </source>
</reference>
<evidence type="ECO:0000313" key="2">
    <source>
        <dbReference type="Proteomes" id="UP000184295"/>
    </source>
</evidence>